<gene>
    <name evidence="3" type="ORF">B0H66DRAFT_485706</name>
</gene>
<dbReference type="SUPFAM" id="SSF53474">
    <property type="entry name" value="alpha/beta-Hydrolases"/>
    <property type="match status" value="1"/>
</dbReference>
<dbReference type="PANTHER" id="PTHR48081">
    <property type="entry name" value="AB HYDROLASE SUPERFAMILY PROTEIN C4A8.06C"/>
    <property type="match status" value="1"/>
</dbReference>
<proteinExistence type="predicted"/>
<dbReference type="InterPro" id="IPR013094">
    <property type="entry name" value="AB_hydrolase_3"/>
</dbReference>
<dbReference type="Pfam" id="PF07859">
    <property type="entry name" value="Abhydrolase_3"/>
    <property type="match status" value="1"/>
</dbReference>
<sequence>MRIVPRLPLAQRLRYSAAAFVVQNLLLGPVALFDSIRRDHLGLGAVPHPDVIKTYPVRKGLPVRIFYPKSYDKSNPVPLPVLLSIHGGGFVIGNPQDNDAWNASFASKHSFLVIALNYHKAPGSPFPAPIHDAEALIGCVLSDPALLPSINPSRVALLGFSAGGNLALALSQLDSIRPRIQAVVPIYPVIDFVTPQAAKTRLRQYKPSIGGFRSKPTDYLLTFANLFDWSYLPVGQKVDDPLVSPVFATAETLPKNVFVIGCELDMLGHEDWRFACKLAGRPVPSFSDKIGRPEPAGEGELITAGDERFAWEEVLEGGERRVRWLLIPDVVHGFDQDIGAMVGDDRELLEDAAIKTEKIIDIVGEWLLAGPLKV</sequence>
<dbReference type="AlphaFoldDB" id="A0AAE0LY80"/>
<organism evidence="3 4">
    <name type="scientific">Apodospora peruviana</name>
    <dbReference type="NCBI Taxonomy" id="516989"/>
    <lineage>
        <taxon>Eukaryota</taxon>
        <taxon>Fungi</taxon>
        <taxon>Dikarya</taxon>
        <taxon>Ascomycota</taxon>
        <taxon>Pezizomycotina</taxon>
        <taxon>Sordariomycetes</taxon>
        <taxon>Sordariomycetidae</taxon>
        <taxon>Sordariales</taxon>
        <taxon>Lasiosphaeriaceae</taxon>
        <taxon>Apodospora</taxon>
    </lineage>
</organism>
<dbReference type="Gene3D" id="3.40.50.1820">
    <property type="entry name" value="alpha/beta hydrolase"/>
    <property type="match status" value="1"/>
</dbReference>
<dbReference type="GO" id="GO:0016787">
    <property type="term" value="F:hydrolase activity"/>
    <property type="evidence" value="ECO:0007669"/>
    <property type="project" value="UniProtKB-KW"/>
</dbReference>
<dbReference type="Proteomes" id="UP001283341">
    <property type="component" value="Unassembled WGS sequence"/>
</dbReference>
<feature type="domain" description="Alpha/beta hydrolase fold-3" evidence="2">
    <location>
        <begin position="83"/>
        <end position="281"/>
    </location>
</feature>
<dbReference type="InterPro" id="IPR050300">
    <property type="entry name" value="GDXG_lipolytic_enzyme"/>
</dbReference>
<evidence type="ECO:0000313" key="3">
    <source>
        <dbReference type="EMBL" id="KAK3312271.1"/>
    </source>
</evidence>
<dbReference type="EMBL" id="JAUEDM010000009">
    <property type="protein sequence ID" value="KAK3312271.1"/>
    <property type="molecule type" value="Genomic_DNA"/>
</dbReference>
<evidence type="ECO:0000256" key="1">
    <source>
        <dbReference type="ARBA" id="ARBA00022801"/>
    </source>
</evidence>
<name>A0AAE0LY80_9PEZI</name>
<dbReference type="InterPro" id="IPR029058">
    <property type="entry name" value="AB_hydrolase_fold"/>
</dbReference>
<keyword evidence="4" id="KW-1185">Reference proteome</keyword>
<evidence type="ECO:0000259" key="2">
    <source>
        <dbReference type="Pfam" id="PF07859"/>
    </source>
</evidence>
<protein>
    <submittedName>
        <fullName evidence="3">Alpha/Beta hydrolase protein</fullName>
    </submittedName>
</protein>
<evidence type="ECO:0000313" key="4">
    <source>
        <dbReference type="Proteomes" id="UP001283341"/>
    </source>
</evidence>
<reference evidence="3" key="2">
    <citation type="submission" date="2023-06" db="EMBL/GenBank/DDBJ databases">
        <authorList>
            <consortium name="Lawrence Berkeley National Laboratory"/>
            <person name="Haridas S."/>
            <person name="Hensen N."/>
            <person name="Bonometti L."/>
            <person name="Westerberg I."/>
            <person name="Brannstrom I.O."/>
            <person name="Guillou S."/>
            <person name="Cros-Aarteil S."/>
            <person name="Calhoun S."/>
            <person name="Kuo A."/>
            <person name="Mondo S."/>
            <person name="Pangilinan J."/>
            <person name="Riley R."/>
            <person name="Labutti K."/>
            <person name="Andreopoulos B."/>
            <person name="Lipzen A."/>
            <person name="Chen C."/>
            <person name="Yanf M."/>
            <person name="Daum C."/>
            <person name="Ng V."/>
            <person name="Clum A."/>
            <person name="Steindorff A."/>
            <person name="Ohm R."/>
            <person name="Martin F."/>
            <person name="Silar P."/>
            <person name="Natvig D."/>
            <person name="Lalanne C."/>
            <person name="Gautier V."/>
            <person name="Ament-Velasquez S.L."/>
            <person name="Kruys A."/>
            <person name="Hutchinson M.I."/>
            <person name="Powell A.J."/>
            <person name="Barry K."/>
            <person name="Miller A.N."/>
            <person name="Grigoriev I.V."/>
            <person name="Debuchy R."/>
            <person name="Gladieux P."/>
            <person name="Thoren M.H."/>
            <person name="Johannesson H."/>
        </authorList>
    </citation>
    <scope>NUCLEOTIDE SEQUENCE</scope>
    <source>
        <strain evidence="3">CBS 118394</strain>
    </source>
</reference>
<accession>A0AAE0LY80</accession>
<reference evidence="3" key="1">
    <citation type="journal article" date="2023" name="Mol. Phylogenet. Evol.">
        <title>Genome-scale phylogeny and comparative genomics of the fungal order Sordariales.</title>
        <authorList>
            <person name="Hensen N."/>
            <person name="Bonometti L."/>
            <person name="Westerberg I."/>
            <person name="Brannstrom I.O."/>
            <person name="Guillou S."/>
            <person name="Cros-Aarteil S."/>
            <person name="Calhoun S."/>
            <person name="Haridas S."/>
            <person name="Kuo A."/>
            <person name="Mondo S."/>
            <person name="Pangilinan J."/>
            <person name="Riley R."/>
            <person name="LaButti K."/>
            <person name="Andreopoulos B."/>
            <person name="Lipzen A."/>
            <person name="Chen C."/>
            <person name="Yan M."/>
            <person name="Daum C."/>
            <person name="Ng V."/>
            <person name="Clum A."/>
            <person name="Steindorff A."/>
            <person name="Ohm R.A."/>
            <person name="Martin F."/>
            <person name="Silar P."/>
            <person name="Natvig D.O."/>
            <person name="Lalanne C."/>
            <person name="Gautier V."/>
            <person name="Ament-Velasquez S.L."/>
            <person name="Kruys A."/>
            <person name="Hutchinson M.I."/>
            <person name="Powell A.J."/>
            <person name="Barry K."/>
            <person name="Miller A.N."/>
            <person name="Grigoriev I.V."/>
            <person name="Debuchy R."/>
            <person name="Gladieux P."/>
            <person name="Hiltunen Thoren M."/>
            <person name="Johannesson H."/>
        </authorList>
    </citation>
    <scope>NUCLEOTIDE SEQUENCE</scope>
    <source>
        <strain evidence="3">CBS 118394</strain>
    </source>
</reference>
<keyword evidence="1 3" id="KW-0378">Hydrolase</keyword>
<dbReference type="PANTHER" id="PTHR48081:SF8">
    <property type="entry name" value="ALPHA_BETA HYDROLASE FOLD-3 DOMAIN-CONTAINING PROTEIN-RELATED"/>
    <property type="match status" value="1"/>
</dbReference>
<comment type="caution">
    <text evidence="3">The sequence shown here is derived from an EMBL/GenBank/DDBJ whole genome shotgun (WGS) entry which is preliminary data.</text>
</comment>